<sequence>MIDLGLESGSPTQLMAMGKTRNPERYLKKAGELLEACHDAGVWAKVNILLYAGETRSSIEETTLWLNHYRQCIKGLSVSPLIMYRSDADPDQYLHELLSLGARPVEEGSLRREGYGLMHLSKEMTHDDAVEASLELSRMFMSSRDYFDLKSFSYFPRSLSWEDFNRIAAATASDTLPFSRPAS</sequence>
<reference evidence="1 2" key="1">
    <citation type="submission" date="2021-01" db="EMBL/GenBank/DDBJ databases">
        <title>Whole genome shotgun sequence of Planotetraspora mira NBRC 15435.</title>
        <authorList>
            <person name="Komaki H."/>
            <person name="Tamura T."/>
        </authorList>
    </citation>
    <scope>NUCLEOTIDE SEQUENCE [LARGE SCALE GENOMIC DNA]</scope>
    <source>
        <strain evidence="1 2">NBRC 15435</strain>
    </source>
</reference>
<accession>A0A8J3TM23</accession>
<protein>
    <submittedName>
        <fullName evidence="1">Uncharacterized protein</fullName>
    </submittedName>
</protein>
<evidence type="ECO:0000313" key="1">
    <source>
        <dbReference type="EMBL" id="GII28277.1"/>
    </source>
</evidence>
<name>A0A8J3TM23_9ACTN</name>
<dbReference type="Proteomes" id="UP000650628">
    <property type="component" value="Unassembled WGS sequence"/>
</dbReference>
<keyword evidence="2" id="KW-1185">Reference proteome</keyword>
<dbReference type="AlphaFoldDB" id="A0A8J3TM23"/>
<dbReference type="InterPro" id="IPR058240">
    <property type="entry name" value="rSAM_sf"/>
</dbReference>
<dbReference type="SUPFAM" id="SSF102114">
    <property type="entry name" value="Radical SAM enzymes"/>
    <property type="match status" value="1"/>
</dbReference>
<gene>
    <name evidence="1" type="ORF">Pmi06nite_17190</name>
</gene>
<comment type="caution">
    <text evidence="1">The sequence shown here is derived from an EMBL/GenBank/DDBJ whole genome shotgun (WGS) entry which is preliminary data.</text>
</comment>
<evidence type="ECO:0000313" key="2">
    <source>
        <dbReference type="Proteomes" id="UP000650628"/>
    </source>
</evidence>
<dbReference type="Gene3D" id="3.30.750.200">
    <property type="match status" value="1"/>
</dbReference>
<proteinExistence type="predicted"/>
<organism evidence="1 2">
    <name type="scientific">Planotetraspora mira</name>
    <dbReference type="NCBI Taxonomy" id="58121"/>
    <lineage>
        <taxon>Bacteria</taxon>
        <taxon>Bacillati</taxon>
        <taxon>Actinomycetota</taxon>
        <taxon>Actinomycetes</taxon>
        <taxon>Streptosporangiales</taxon>
        <taxon>Streptosporangiaceae</taxon>
        <taxon>Planotetraspora</taxon>
    </lineage>
</organism>
<dbReference type="EMBL" id="BOOO01000008">
    <property type="protein sequence ID" value="GII28277.1"/>
    <property type="molecule type" value="Genomic_DNA"/>
</dbReference>